<dbReference type="AlphaFoldDB" id="A0A6J8DIF8"/>
<protein>
    <submittedName>
        <fullName evidence="2">Uncharacterized protein</fullName>
    </submittedName>
</protein>
<evidence type="ECO:0000313" key="3">
    <source>
        <dbReference type="Proteomes" id="UP000507470"/>
    </source>
</evidence>
<dbReference type="Proteomes" id="UP000507470">
    <property type="component" value="Unassembled WGS sequence"/>
</dbReference>
<organism evidence="2 3">
    <name type="scientific">Mytilus coruscus</name>
    <name type="common">Sea mussel</name>
    <dbReference type="NCBI Taxonomy" id="42192"/>
    <lineage>
        <taxon>Eukaryota</taxon>
        <taxon>Metazoa</taxon>
        <taxon>Spiralia</taxon>
        <taxon>Lophotrochozoa</taxon>
        <taxon>Mollusca</taxon>
        <taxon>Bivalvia</taxon>
        <taxon>Autobranchia</taxon>
        <taxon>Pteriomorphia</taxon>
        <taxon>Mytilida</taxon>
        <taxon>Mytiloidea</taxon>
        <taxon>Mytilidae</taxon>
        <taxon>Mytilinae</taxon>
        <taxon>Mytilus</taxon>
    </lineage>
</organism>
<proteinExistence type="predicted"/>
<reference evidence="2 3" key="1">
    <citation type="submission" date="2020-06" db="EMBL/GenBank/DDBJ databases">
        <authorList>
            <person name="Li R."/>
            <person name="Bekaert M."/>
        </authorList>
    </citation>
    <scope>NUCLEOTIDE SEQUENCE [LARGE SCALE GENOMIC DNA]</scope>
    <source>
        <strain evidence="3">wild</strain>
    </source>
</reference>
<feature type="region of interest" description="Disordered" evidence="1">
    <location>
        <begin position="89"/>
        <end position="109"/>
    </location>
</feature>
<keyword evidence="3" id="KW-1185">Reference proteome</keyword>
<dbReference type="EMBL" id="CACVKT020007423">
    <property type="protein sequence ID" value="CAC5407825.1"/>
    <property type="molecule type" value="Genomic_DNA"/>
</dbReference>
<sequence>MFKQGLTPSSRKVKVSLAMNLCINTWGNCRDQHDRPTVCRNFRQKRLSPQHIEHGKDFTDETWTENCPELDTNLHSIVQLSTEITEKTQEQFFESSQEHEEDPVSSQSTSSMYMFESSEENLGSGQCSSYIPNESQVKNPLRALNSFLAEVDISPVKKIQSNLLDACDRTKRRYISKAKTCLNAMLDSICPGEGDNLFELITPSAEREDNVLDEAIQESYNSTETWTLQRQLLSILAVKKSYNYVNHLIPGVTCKSGNFIDFITSSNIIQDMPFGEKTMKLSTGKVIPTPNVIRCIAPAAIVRQYDQYCDENSIDPLGHSTMYRILQACPASIQKSVEGRDYFIVEGGRAFADLNSVVSQLQIPKSDSDKILKDLSNSKRYLKCDYKECIFHGAKRPHYHWELLLQSKCQSTSDTYKNLYAVKVTEAVGHCFNLSMNAEETADTNTLMKGWALKSRKAHVTFSTDQKKFLNEKFQIGQITGKKEDPVSVSLEMQSAVLNGMKRFKREEFLVPQQIASYFSRYSRQINSKYNDGIAAKSENETSIITQEVLANINADK</sequence>
<gene>
    <name evidence="2" type="ORF">MCOR_41261</name>
</gene>
<accession>A0A6J8DIF8</accession>
<evidence type="ECO:0000256" key="1">
    <source>
        <dbReference type="SAM" id="MobiDB-lite"/>
    </source>
</evidence>
<evidence type="ECO:0000313" key="2">
    <source>
        <dbReference type="EMBL" id="CAC5407825.1"/>
    </source>
</evidence>
<name>A0A6J8DIF8_MYTCO</name>